<feature type="transmembrane region" description="Helical" evidence="6">
    <location>
        <begin position="206"/>
        <end position="225"/>
    </location>
</feature>
<evidence type="ECO:0000256" key="5">
    <source>
        <dbReference type="ARBA" id="ARBA00023136"/>
    </source>
</evidence>
<feature type="transmembrane region" description="Helical" evidence="6">
    <location>
        <begin position="385"/>
        <end position="409"/>
    </location>
</feature>
<dbReference type="EMBL" id="BMDY01000014">
    <property type="protein sequence ID" value="GGB10324.1"/>
    <property type="molecule type" value="Genomic_DNA"/>
</dbReference>
<evidence type="ECO:0000256" key="4">
    <source>
        <dbReference type="ARBA" id="ARBA00022989"/>
    </source>
</evidence>
<feature type="domain" description="Na+/H+ antiporter NhaC-like C-terminal" evidence="7">
    <location>
        <begin position="165"/>
        <end position="490"/>
    </location>
</feature>
<keyword evidence="9" id="KW-1185">Reference proteome</keyword>
<evidence type="ECO:0000256" key="1">
    <source>
        <dbReference type="ARBA" id="ARBA00004651"/>
    </source>
</evidence>
<dbReference type="Pfam" id="PF03553">
    <property type="entry name" value="Na_H_antiporter"/>
    <property type="match status" value="1"/>
</dbReference>
<feature type="transmembrane region" description="Helical" evidence="6">
    <location>
        <begin position="30"/>
        <end position="53"/>
    </location>
</feature>
<keyword evidence="5 6" id="KW-0472">Membrane</keyword>
<dbReference type="PANTHER" id="PTHR43478:SF3">
    <property type="entry name" value="LYSINE TRANSPORTER LYSW"/>
    <property type="match status" value="1"/>
</dbReference>
<evidence type="ECO:0000256" key="6">
    <source>
        <dbReference type="SAM" id="Phobius"/>
    </source>
</evidence>
<comment type="caution">
    <text evidence="8">The sequence shown here is derived from an EMBL/GenBank/DDBJ whole genome shotgun (WGS) entry which is preliminary data.</text>
</comment>
<feature type="transmembrane region" description="Helical" evidence="6">
    <location>
        <begin position="73"/>
        <end position="93"/>
    </location>
</feature>
<feature type="transmembrane region" description="Helical" evidence="6">
    <location>
        <begin position="311"/>
        <end position="328"/>
    </location>
</feature>
<dbReference type="Proteomes" id="UP000651977">
    <property type="component" value="Unassembled WGS sequence"/>
</dbReference>
<name>A0ABQ1I453_9ALTE</name>
<keyword evidence="2" id="KW-1003">Cell membrane</keyword>
<evidence type="ECO:0000313" key="8">
    <source>
        <dbReference type="EMBL" id="GGB10324.1"/>
    </source>
</evidence>
<organism evidence="8 9">
    <name type="scientific">Agarivorans gilvus</name>
    <dbReference type="NCBI Taxonomy" id="680279"/>
    <lineage>
        <taxon>Bacteria</taxon>
        <taxon>Pseudomonadati</taxon>
        <taxon>Pseudomonadota</taxon>
        <taxon>Gammaproteobacteria</taxon>
        <taxon>Alteromonadales</taxon>
        <taxon>Alteromonadaceae</taxon>
        <taxon>Agarivorans</taxon>
    </lineage>
</organism>
<protein>
    <submittedName>
        <fullName evidence="8">Na+/H+ antiporter</fullName>
    </submittedName>
</protein>
<dbReference type="InterPro" id="IPR018461">
    <property type="entry name" value="Na/H_Antiport_NhaC-like_C"/>
</dbReference>
<keyword evidence="3 6" id="KW-0812">Transmembrane</keyword>
<accession>A0ABQ1I453</accession>
<dbReference type="PANTHER" id="PTHR43478">
    <property type="entry name" value="NA+/H+ ANTIPORTER-RELATED"/>
    <property type="match status" value="1"/>
</dbReference>
<gene>
    <name evidence="8" type="ORF">GCM10007414_24630</name>
</gene>
<evidence type="ECO:0000259" key="7">
    <source>
        <dbReference type="Pfam" id="PF03553"/>
    </source>
</evidence>
<dbReference type="RefSeq" id="WP_055732066.1">
    <property type="nucleotide sequence ID" value="NZ_BMDY01000014.1"/>
</dbReference>
<evidence type="ECO:0000256" key="2">
    <source>
        <dbReference type="ARBA" id="ARBA00022475"/>
    </source>
</evidence>
<comment type="subcellular location">
    <subcellularLocation>
        <location evidence="1">Cell membrane</location>
        <topology evidence="1">Multi-pass membrane protein</topology>
    </subcellularLocation>
</comment>
<keyword evidence="4 6" id="KW-1133">Transmembrane helix</keyword>
<sequence>MQTMSYTDSFLSVLPPLIALSVALISRRVIVALSCGIVAGALLISEFSFISSTEYLGNLALGLVWDDGAANGWNIQIIAFLLLLGAMTSLMTATGSTSAFANWAKKRIQTRRQATMTTALLSFVVFVDDYFHSLAVGSVTRPLTDQAGVSRAKLAYLLDSTAAPMCVLMPLSSWGAYIIALVGGLLVTHGISDISPLAAFASMVPLNFYAIFALLMALAVAYFNLNIGPMRQHESAAEQGQLFDAEKGTPAGSVNHDFEADNGSPLGLVLPIVILTLVTFSSFVITGAAALEQEQNFTLLAALENTDVTISLVYGGIVGLLISGLFAIRQRLSLAQVGKAVYLGFKAMLPAIIILLFAWSISGVIGDLETGKYLASQLDGAMNPAMLPMLIFVLAGLMAFATGTSWGTFGIMLPIAADMAVASEVSLMLPMLSAVLAGAVFGDHCSPISDTTILSSTGSACHHIDHVATQLPYALLVAAISMLSYLVMGLSGSVSAALSVGLVAFAIVTGALYHRQQTAAMALNNSI</sequence>
<evidence type="ECO:0000313" key="9">
    <source>
        <dbReference type="Proteomes" id="UP000651977"/>
    </source>
</evidence>
<feature type="transmembrane region" description="Helical" evidence="6">
    <location>
        <begin position="268"/>
        <end position="291"/>
    </location>
</feature>
<feature type="transmembrane region" description="Helical" evidence="6">
    <location>
        <begin position="494"/>
        <end position="513"/>
    </location>
</feature>
<feature type="transmembrane region" description="Helical" evidence="6">
    <location>
        <begin position="340"/>
        <end position="365"/>
    </location>
</feature>
<proteinExistence type="predicted"/>
<reference evidence="9" key="1">
    <citation type="journal article" date="2019" name="Int. J. Syst. Evol. Microbiol.">
        <title>The Global Catalogue of Microorganisms (GCM) 10K type strain sequencing project: providing services to taxonomists for standard genome sequencing and annotation.</title>
        <authorList>
            <consortium name="The Broad Institute Genomics Platform"/>
            <consortium name="The Broad Institute Genome Sequencing Center for Infectious Disease"/>
            <person name="Wu L."/>
            <person name="Ma J."/>
        </authorList>
    </citation>
    <scope>NUCLEOTIDE SEQUENCE [LARGE SCALE GENOMIC DNA]</scope>
    <source>
        <strain evidence="9">CGMCC 1.10131</strain>
    </source>
</reference>
<evidence type="ECO:0000256" key="3">
    <source>
        <dbReference type="ARBA" id="ARBA00022692"/>
    </source>
</evidence>